<dbReference type="PROSITE" id="PS51819">
    <property type="entry name" value="VOC"/>
    <property type="match status" value="2"/>
</dbReference>
<protein>
    <submittedName>
        <fullName evidence="2">Glyoxalase/bleomycin resistance protein/dioxygenase</fullName>
    </submittedName>
</protein>
<dbReference type="OrthoDB" id="9793039at2"/>
<keyword evidence="2" id="KW-0223">Dioxygenase</keyword>
<gene>
    <name evidence="2" type="ORF">NCTC10821_02114</name>
</gene>
<evidence type="ECO:0000259" key="1">
    <source>
        <dbReference type="PROSITE" id="PS51819"/>
    </source>
</evidence>
<dbReference type="SUPFAM" id="SSF54593">
    <property type="entry name" value="Glyoxalase/Bleomycin resistance protein/Dihydroxybiphenyl dioxygenase"/>
    <property type="match status" value="2"/>
</dbReference>
<evidence type="ECO:0000313" key="3">
    <source>
        <dbReference type="Proteomes" id="UP000254978"/>
    </source>
</evidence>
<dbReference type="PANTHER" id="PTHR33993">
    <property type="entry name" value="GLYOXALASE-RELATED"/>
    <property type="match status" value="1"/>
</dbReference>
<name>A0A378TD78_9MYCO</name>
<dbReference type="PANTHER" id="PTHR33993:SF10">
    <property type="entry name" value="CONSERVED PROTEIN"/>
    <property type="match status" value="1"/>
</dbReference>
<dbReference type="InterPro" id="IPR052164">
    <property type="entry name" value="Anthracycline_SecMetBiosynth"/>
</dbReference>
<proteinExistence type="predicted"/>
<reference evidence="2 3" key="1">
    <citation type="submission" date="2018-06" db="EMBL/GenBank/DDBJ databases">
        <authorList>
            <consortium name="Pathogen Informatics"/>
            <person name="Doyle S."/>
        </authorList>
    </citation>
    <scope>NUCLEOTIDE SEQUENCE [LARGE SCALE GENOMIC DNA]</scope>
    <source>
        <strain evidence="2 3">NCTC10821</strain>
    </source>
</reference>
<keyword evidence="2" id="KW-0560">Oxidoreductase</keyword>
<dbReference type="Proteomes" id="UP000254978">
    <property type="component" value="Unassembled WGS sequence"/>
</dbReference>
<dbReference type="EMBL" id="UGQT01000001">
    <property type="protein sequence ID" value="STZ58600.1"/>
    <property type="molecule type" value="Genomic_DNA"/>
</dbReference>
<dbReference type="InterPro" id="IPR004360">
    <property type="entry name" value="Glyas_Fos-R_dOase_dom"/>
</dbReference>
<dbReference type="Gene3D" id="3.10.180.10">
    <property type="entry name" value="2,3-Dihydroxybiphenyl 1,2-Dioxygenase, domain 1"/>
    <property type="match status" value="2"/>
</dbReference>
<accession>A0A378TD78</accession>
<dbReference type="GO" id="GO:0051213">
    <property type="term" value="F:dioxygenase activity"/>
    <property type="evidence" value="ECO:0007669"/>
    <property type="project" value="UniProtKB-KW"/>
</dbReference>
<organism evidence="2 3">
    <name type="scientific">Mycolicibacterium tokaiense</name>
    <dbReference type="NCBI Taxonomy" id="39695"/>
    <lineage>
        <taxon>Bacteria</taxon>
        <taxon>Bacillati</taxon>
        <taxon>Actinomycetota</taxon>
        <taxon>Actinomycetes</taxon>
        <taxon>Mycobacteriales</taxon>
        <taxon>Mycobacteriaceae</taxon>
        <taxon>Mycolicibacterium</taxon>
    </lineage>
</organism>
<keyword evidence="3" id="KW-1185">Reference proteome</keyword>
<dbReference type="InterPro" id="IPR029068">
    <property type="entry name" value="Glyas_Bleomycin-R_OHBP_Dase"/>
</dbReference>
<feature type="domain" description="VOC" evidence="1">
    <location>
        <begin position="135"/>
        <end position="248"/>
    </location>
</feature>
<feature type="domain" description="VOC" evidence="1">
    <location>
        <begin position="7"/>
        <end position="121"/>
    </location>
</feature>
<dbReference type="Pfam" id="PF00903">
    <property type="entry name" value="Glyoxalase"/>
    <property type="match status" value="2"/>
</dbReference>
<dbReference type="InterPro" id="IPR037523">
    <property type="entry name" value="VOC_core"/>
</dbReference>
<evidence type="ECO:0000313" key="2">
    <source>
        <dbReference type="EMBL" id="STZ58600.1"/>
    </source>
</evidence>
<sequence>MTAHLGAPTWIDLATSDLERAQHFYGEVFGWTFTDAGPEYGGYVTATKDSRVVAGLMTNNPQWNSPDGWTTYLHTPDIGDTLARIADAGGQSCGGAMDIPGKGTMAMFSDATGALTGLWQPGGHTGFEVTGSAGSPAWFQLSAGDYRRALDFYSAVFGVDLKVEADTPEFRYTNALFAGEPGFGVMDGSAFPEPSQWTVFLAADDVDAACDTVTTLGGAVVRAAEDTPYGRLAAVLDPTGAAFNLSSPQ</sequence>
<dbReference type="CDD" id="cd07247">
    <property type="entry name" value="SgaA_N_like"/>
    <property type="match status" value="1"/>
</dbReference>
<dbReference type="RefSeq" id="WP_115278374.1">
    <property type="nucleotide sequence ID" value="NZ_AP022600.1"/>
</dbReference>
<dbReference type="AlphaFoldDB" id="A0A378TD78"/>